<evidence type="ECO:0000256" key="1">
    <source>
        <dbReference type="SAM" id="MobiDB-lite"/>
    </source>
</evidence>
<organism evidence="2 3">
    <name type="scientific">Trypanosoma cruzi marinkellei</name>
    <dbReference type="NCBI Taxonomy" id="85056"/>
    <lineage>
        <taxon>Eukaryota</taxon>
        <taxon>Discoba</taxon>
        <taxon>Euglenozoa</taxon>
        <taxon>Kinetoplastea</taxon>
        <taxon>Metakinetoplastina</taxon>
        <taxon>Trypanosomatida</taxon>
        <taxon>Trypanosomatidae</taxon>
        <taxon>Trypanosoma</taxon>
        <taxon>Schizotrypanum</taxon>
    </lineage>
</organism>
<dbReference type="Proteomes" id="UP000007350">
    <property type="component" value="Unassembled WGS sequence"/>
</dbReference>
<dbReference type="EMBL" id="AHKC01006904">
    <property type="protein sequence ID" value="EKF38205.1"/>
    <property type="molecule type" value="Genomic_DNA"/>
</dbReference>
<reference evidence="2 3" key="1">
    <citation type="journal article" date="2012" name="BMC Genomics">
        <title>Comparative genomic analysis of human infective Trypanosoma cruzi lineages with the bat-restricted subspecies T. cruzi marinkellei.</title>
        <authorList>
            <person name="Franzen O."/>
            <person name="Talavera-Lopez C."/>
            <person name="Ochaya S."/>
            <person name="Butler C.E."/>
            <person name="Messenger L.A."/>
            <person name="Lewis M.D."/>
            <person name="Llewellyn M.S."/>
            <person name="Marinkelle C.J."/>
            <person name="Tyler K.M."/>
            <person name="Miles M.A."/>
            <person name="Andersson B."/>
        </authorList>
    </citation>
    <scope>NUCLEOTIDE SEQUENCE [LARGE SCALE GENOMIC DNA]</scope>
    <source>
        <strain evidence="2 3">B7</strain>
    </source>
</reference>
<protein>
    <submittedName>
        <fullName evidence="2">Uncharacterized protein</fullName>
    </submittedName>
</protein>
<feature type="region of interest" description="Disordered" evidence="1">
    <location>
        <begin position="50"/>
        <end position="73"/>
    </location>
</feature>
<dbReference type="OrthoDB" id="246109at2759"/>
<name>K2NFX4_TRYCR</name>
<accession>K2NFX4</accession>
<dbReference type="AlphaFoldDB" id="K2NFX4"/>
<proteinExistence type="predicted"/>
<sequence>MSQRTQLQISTHPLLKGLGDRQTSLLPGQVRTPNLPAYSPITDWAATSTVWDEEEETGTRGKVTVSREDSHYPPSITTPLEMYQKSEVWSSESGLHRGAPCSFMDVPQQLSNTTAKASNVCNSTPLLPAATTKKGGRGANNASQYDIREQNIRRKCGSFDIIRESIGFSGKGGRGGGNGGERGGDGRRCWTRILVKSIFLAGRIYVHGKLHQISSHTLTSCLQPRGCCSECDCSSRAAHVNCLRGGLYHEGSITTATVV</sequence>
<gene>
    <name evidence="2" type="ORF">MOQ_001588</name>
</gene>
<evidence type="ECO:0000313" key="3">
    <source>
        <dbReference type="Proteomes" id="UP000007350"/>
    </source>
</evidence>
<evidence type="ECO:0000313" key="2">
    <source>
        <dbReference type="EMBL" id="EKF38205.1"/>
    </source>
</evidence>
<comment type="caution">
    <text evidence="2">The sequence shown here is derived from an EMBL/GenBank/DDBJ whole genome shotgun (WGS) entry which is preliminary data.</text>
</comment>
<keyword evidence="3" id="KW-1185">Reference proteome</keyword>